<dbReference type="STRING" id="249352.SAMN05444395_1089"/>
<dbReference type="RefSeq" id="WP_066082409.1">
    <property type="nucleotide sequence ID" value="NZ_FRDK01000008.1"/>
</dbReference>
<reference evidence="2 3" key="1">
    <citation type="submission" date="2016-03" db="EMBL/GenBank/DDBJ databases">
        <title>Draft genome sequence of Flavobacterium fryxellicola DSM 16209.</title>
        <authorList>
            <person name="Shin S.-K."/>
            <person name="Yi H."/>
        </authorList>
    </citation>
    <scope>NUCLEOTIDE SEQUENCE [LARGE SCALE GENOMIC DNA]</scope>
    <source>
        <strain evidence="2 3">DSM 16209</strain>
    </source>
</reference>
<evidence type="ECO:0008006" key="4">
    <source>
        <dbReference type="Google" id="ProtNLM"/>
    </source>
</evidence>
<dbReference type="AlphaFoldDB" id="A0A167UIC1"/>
<dbReference type="InterPro" id="IPR011652">
    <property type="entry name" value="MORN_2"/>
</dbReference>
<dbReference type="Gene3D" id="3.90.930.1">
    <property type="match status" value="1"/>
</dbReference>
<feature type="signal peptide" evidence="1">
    <location>
        <begin position="1"/>
        <end position="25"/>
    </location>
</feature>
<dbReference type="Proteomes" id="UP000077164">
    <property type="component" value="Unassembled WGS sequence"/>
</dbReference>
<dbReference type="EMBL" id="LVJE01000044">
    <property type="protein sequence ID" value="OAB25620.1"/>
    <property type="molecule type" value="Genomic_DNA"/>
</dbReference>
<comment type="caution">
    <text evidence="2">The sequence shown here is derived from an EMBL/GenBank/DDBJ whole genome shotgun (WGS) entry which is preliminary data.</text>
</comment>
<organism evidence="2 3">
    <name type="scientific">Flavobacterium fryxellicola</name>
    <dbReference type="NCBI Taxonomy" id="249352"/>
    <lineage>
        <taxon>Bacteria</taxon>
        <taxon>Pseudomonadati</taxon>
        <taxon>Bacteroidota</taxon>
        <taxon>Flavobacteriia</taxon>
        <taxon>Flavobacteriales</taxon>
        <taxon>Flavobacteriaceae</taxon>
        <taxon>Flavobacterium</taxon>
    </lineage>
</organism>
<gene>
    <name evidence="2" type="ORF">FBFR_14025</name>
</gene>
<evidence type="ECO:0000313" key="2">
    <source>
        <dbReference type="EMBL" id="OAB25620.1"/>
    </source>
</evidence>
<accession>A0A167UIC1</accession>
<proteinExistence type="predicted"/>
<dbReference type="SUPFAM" id="SSF82185">
    <property type="entry name" value="Histone H3 K4-specific methyltransferase SET7/9 N-terminal domain"/>
    <property type="match status" value="1"/>
</dbReference>
<protein>
    <recommendedName>
        <fullName evidence="4">Preprotein translocase YidC</fullName>
    </recommendedName>
</protein>
<keyword evidence="3" id="KW-1185">Reference proteome</keyword>
<dbReference type="Pfam" id="PF07661">
    <property type="entry name" value="MORN_2"/>
    <property type="match status" value="2"/>
</dbReference>
<dbReference type="OrthoDB" id="9785122at2"/>
<sequence length="238" mass="27564">MKKYQIKFFTLLISVLFCQNCLSQADFNKVDEKGKKHGVWKGFYEESKRPRYEGSFDHGKETGIFNFYDDTKAKSVIATREFNPIDNSAFTIFYDQKNNKVSEGKVVNKLFEGQWKYYHLASKNTMTTENYSKGKLEGLRTVFYSSGKVAEEINYKNNLKNGFYKKYTEKGVLLEESNFKNNLYHGAAIFKESTGNLASKGQFLNGKKSGIWQFFEKGKLIKETNMNFQEKAVKGKNK</sequence>
<evidence type="ECO:0000313" key="3">
    <source>
        <dbReference type="Proteomes" id="UP000077164"/>
    </source>
</evidence>
<feature type="chain" id="PRO_5007893019" description="Preprotein translocase YidC" evidence="1">
    <location>
        <begin position="26"/>
        <end position="238"/>
    </location>
</feature>
<evidence type="ECO:0000256" key="1">
    <source>
        <dbReference type="SAM" id="SignalP"/>
    </source>
</evidence>
<keyword evidence="1" id="KW-0732">Signal</keyword>
<name>A0A167UIC1_9FLAO</name>